<gene>
    <name evidence="1" type="ORF">H4W81_004547</name>
</gene>
<protein>
    <recommendedName>
        <fullName evidence="3">WD40 repeat domain-containing protein</fullName>
    </recommendedName>
</protein>
<comment type="caution">
    <text evidence="1">The sequence shown here is derived from an EMBL/GenBank/DDBJ whole genome shotgun (WGS) entry which is preliminary data.</text>
</comment>
<dbReference type="InterPro" id="IPR011659">
    <property type="entry name" value="WD40"/>
</dbReference>
<reference evidence="1 2" key="1">
    <citation type="submission" date="2020-10" db="EMBL/GenBank/DDBJ databases">
        <title>Sequencing the genomes of 1000 actinobacteria strains.</title>
        <authorList>
            <person name="Klenk H.-P."/>
        </authorList>
    </citation>
    <scope>NUCLEOTIDE SEQUENCE [LARGE SCALE GENOMIC DNA]</scope>
    <source>
        <strain evidence="1 2">DSM 43748</strain>
    </source>
</reference>
<organism evidence="1 2">
    <name type="scientific">Nonomuraea africana</name>
    <dbReference type="NCBI Taxonomy" id="46171"/>
    <lineage>
        <taxon>Bacteria</taxon>
        <taxon>Bacillati</taxon>
        <taxon>Actinomycetota</taxon>
        <taxon>Actinomycetes</taxon>
        <taxon>Streptosporangiales</taxon>
        <taxon>Streptosporangiaceae</taxon>
        <taxon>Nonomuraea</taxon>
    </lineage>
</organism>
<evidence type="ECO:0000313" key="1">
    <source>
        <dbReference type="EMBL" id="MBE1561768.1"/>
    </source>
</evidence>
<accession>A0ABR9KIC1</accession>
<dbReference type="EMBL" id="JADBEF010000001">
    <property type="protein sequence ID" value="MBE1561768.1"/>
    <property type="molecule type" value="Genomic_DNA"/>
</dbReference>
<dbReference type="InterPro" id="IPR011042">
    <property type="entry name" value="6-blade_b-propeller_TolB-like"/>
</dbReference>
<dbReference type="Proteomes" id="UP000661607">
    <property type="component" value="Unassembled WGS sequence"/>
</dbReference>
<dbReference type="Gene3D" id="2.120.10.30">
    <property type="entry name" value="TolB, C-terminal domain"/>
    <property type="match status" value="1"/>
</dbReference>
<evidence type="ECO:0000313" key="2">
    <source>
        <dbReference type="Proteomes" id="UP000661607"/>
    </source>
</evidence>
<keyword evidence="2" id="KW-1185">Reference proteome</keyword>
<dbReference type="RefSeq" id="WP_192776638.1">
    <property type="nucleotide sequence ID" value="NZ_BAAASY010000011.1"/>
</dbReference>
<name>A0ABR9KIC1_9ACTN</name>
<evidence type="ECO:0008006" key="3">
    <source>
        <dbReference type="Google" id="ProtNLM"/>
    </source>
</evidence>
<dbReference type="Pfam" id="PF07676">
    <property type="entry name" value="PD40"/>
    <property type="match status" value="1"/>
</dbReference>
<proteinExistence type="predicted"/>
<sequence>MSPSTLLLAAALVLTGVDLTGVDVKLPGLGVTLHEQRGDPKRVTAYTTAGSAYLRSGGYFAGQRSYNDLAVSPGGGLVAAIPRKFTKGYDRIAITNRSTGKVTKIRTVKAPMVAGTPYWSPDGRRVVLTASKGDDRTGWRSVGFVIVDVAAKRARLVKVPGAYHDALFQWSPDGRRVVADYWDNVRFYLPDGRVAWTLWRTGGLVGGESAFSPDGRRMATWCPKKHKATLCTWNPYNGKLDKKLKVPAVASYGWWDREHLIAVGRHGKGYASVVIDLKGKPVRPLATISRTAWRDYDLYLSYTRR</sequence>
<dbReference type="SUPFAM" id="SSF82171">
    <property type="entry name" value="DPP6 N-terminal domain-like"/>
    <property type="match status" value="1"/>
</dbReference>